<dbReference type="Proteomes" id="UP000242875">
    <property type="component" value="Unassembled WGS sequence"/>
</dbReference>
<evidence type="ECO:0000313" key="4">
    <source>
        <dbReference type="Proteomes" id="UP000242875"/>
    </source>
</evidence>
<dbReference type="GO" id="GO:0006364">
    <property type="term" value="P:rRNA processing"/>
    <property type="evidence" value="ECO:0007669"/>
    <property type="project" value="TreeGrafter"/>
</dbReference>
<feature type="region of interest" description="Disordered" evidence="2">
    <location>
        <begin position="1"/>
        <end position="51"/>
    </location>
</feature>
<dbReference type="GO" id="GO:0030515">
    <property type="term" value="F:snoRNA binding"/>
    <property type="evidence" value="ECO:0007669"/>
    <property type="project" value="TreeGrafter"/>
</dbReference>
<organism evidence="3 4">
    <name type="scientific">Bifiguratus adelaidae</name>
    <dbReference type="NCBI Taxonomy" id="1938954"/>
    <lineage>
        <taxon>Eukaryota</taxon>
        <taxon>Fungi</taxon>
        <taxon>Fungi incertae sedis</taxon>
        <taxon>Mucoromycota</taxon>
        <taxon>Mucoromycotina</taxon>
        <taxon>Endogonomycetes</taxon>
        <taxon>Endogonales</taxon>
        <taxon>Endogonales incertae sedis</taxon>
        <taxon>Bifiguratus</taxon>
    </lineage>
</organism>
<comment type="similarity">
    <text evidence="1">Belongs to the bystin family.</text>
</comment>
<feature type="compositionally biased region" description="Acidic residues" evidence="2">
    <location>
        <begin position="40"/>
        <end position="49"/>
    </location>
</feature>
<keyword evidence="4" id="KW-1185">Reference proteome</keyword>
<dbReference type="GO" id="GO:0005737">
    <property type="term" value="C:cytoplasm"/>
    <property type="evidence" value="ECO:0007669"/>
    <property type="project" value="TreeGrafter"/>
</dbReference>
<evidence type="ECO:0000313" key="3">
    <source>
        <dbReference type="EMBL" id="OZJ02954.1"/>
    </source>
</evidence>
<reference evidence="3 4" key="1">
    <citation type="journal article" date="2017" name="Mycologia">
        <title>Bifiguratus adelaidae, gen. et sp. nov., a new member of Mucoromycotina in endophytic and soil-dwelling habitats.</title>
        <authorList>
            <person name="Torres-Cruz T.J."/>
            <person name="Billingsley Tobias T.L."/>
            <person name="Almatruk M."/>
            <person name="Hesse C."/>
            <person name="Kuske C.R."/>
            <person name="Desiro A."/>
            <person name="Benucci G.M."/>
            <person name="Bonito G."/>
            <person name="Stajich J.E."/>
            <person name="Dunlap C."/>
            <person name="Arnold A.E."/>
            <person name="Porras-Alfaro A."/>
        </authorList>
    </citation>
    <scope>NUCLEOTIDE SEQUENCE [LARGE SCALE GENOMIC DNA]</scope>
    <source>
        <strain evidence="3 4">AZ0501</strain>
    </source>
</reference>
<dbReference type="AlphaFoldDB" id="A0A261XXI9"/>
<dbReference type="PANTHER" id="PTHR12821:SF0">
    <property type="entry name" value="BYSTIN"/>
    <property type="match status" value="1"/>
</dbReference>
<dbReference type="PANTHER" id="PTHR12821">
    <property type="entry name" value="BYSTIN"/>
    <property type="match status" value="1"/>
</dbReference>
<proteinExistence type="inferred from homology"/>
<evidence type="ECO:0000256" key="2">
    <source>
        <dbReference type="SAM" id="MobiDB-lite"/>
    </source>
</evidence>
<evidence type="ECO:0000256" key="1">
    <source>
        <dbReference type="ARBA" id="ARBA00007114"/>
    </source>
</evidence>
<protein>
    <recommendedName>
        <fullName evidence="5">Bystin</fullName>
    </recommendedName>
</protein>
<dbReference type="GO" id="GO:0005730">
    <property type="term" value="C:nucleolus"/>
    <property type="evidence" value="ECO:0007669"/>
    <property type="project" value="TreeGrafter"/>
</dbReference>
<sequence length="431" mass="49134">MGKQRASVKAKDALRHDPLHVQMSEDGQVGRKKNKKSITDADDDGDENEQAYVDAKLSKKILRIAWEQQAEEEGSSPVQLEQVLSTKSSFLASDSEDEEVEEHDLDDVEELEIDEADADVLAKFMPSAPRERKTLADLIMEKIEAHNAEGDQEAQEDEEVVPPGMHPRVVEVYTQVGHLLSRYKSGKLPKAFKFITRLRNWEEVLFVTHPEKWTPNAHYEATRIFVSSLTAQQAQKYLQYILLDRVRDDIAETKKLNYHLYMALKKSLYKPAAFFKGILFPLCKSGTCTLKEAAIIGSVLTKVSVPVLHSSAALLRLAQMDYTGPNSLFIRVLLDKKYALPYKVIDALVQHFCNFKTDPRRMPVLWHQALLVFAQRYKQDIVPEQKDALLDVIKVKSHEGITPEIRRELVSAVPREEMMDALEEDMMLMSD</sequence>
<feature type="compositionally biased region" description="Basic and acidic residues" evidence="2">
    <location>
        <begin position="9"/>
        <end position="19"/>
    </location>
</feature>
<accession>A0A261XXI9</accession>
<name>A0A261XXI9_9FUNG</name>
<evidence type="ECO:0008006" key="5">
    <source>
        <dbReference type="Google" id="ProtNLM"/>
    </source>
</evidence>
<dbReference type="EMBL" id="MVBO01000114">
    <property type="protein sequence ID" value="OZJ02954.1"/>
    <property type="molecule type" value="Genomic_DNA"/>
</dbReference>
<dbReference type="Pfam" id="PF05291">
    <property type="entry name" value="Bystin"/>
    <property type="match status" value="1"/>
</dbReference>
<dbReference type="GO" id="GO:0030688">
    <property type="term" value="C:preribosome, small subunit precursor"/>
    <property type="evidence" value="ECO:0007669"/>
    <property type="project" value="TreeGrafter"/>
</dbReference>
<dbReference type="OrthoDB" id="2192561at2759"/>
<dbReference type="InterPro" id="IPR007955">
    <property type="entry name" value="Bystin"/>
</dbReference>
<comment type="caution">
    <text evidence="3">The sequence shown here is derived from an EMBL/GenBank/DDBJ whole genome shotgun (WGS) entry which is preliminary data.</text>
</comment>
<gene>
    <name evidence="3" type="ORF">BZG36_04626</name>
</gene>